<reference evidence="23 24" key="1">
    <citation type="submission" date="2017-11" db="EMBL/GenBank/DDBJ databases">
        <title>De novo assembly and phasing of dikaryotic genomes from two isolates of Puccinia coronata f. sp. avenae, the causal agent of oat crown rust.</title>
        <authorList>
            <person name="Miller M.E."/>
            <person name="Zhang Y."/>
            <person name="Omidvar V."/>
            <person name="Sperschneider J."/>
            <person name="Schwessinger B."/>
            <person name="Raley C."/>
            <person name="Palmer J.M."/>
            <person name="Garnica D."/>
            <person name="Upadhyaya N."/>
            <person name="Rathjen J."/>
            <person name="Taylor J.M."/>
            <person name="Park R.F."/>
            <person name="Dodds P.N."/>
            <person name="Hirsch C.D."/>
            <person name="Kianian S.F."/>
            <person name="Figueroa M."/>
        </authorList>
    </citation>
    <scope>NUCLEOTIDE SEQUENCE [LARGE SCALE GENOMIC DNA]</scope>
    <source>
        <strain evidence="23">12NC29</strain>
    </source>
</reference>
<keyword evidence="11" id="KW-0028">Amino-acid biosynthesis</keyword>
<evidence type="ECO:0000256" key="19">
    <source>
        <dbReference type="SAM" id="MobiDB-lite"/>
    </source>
</evidence>
<evidence type="ECO:0000256" key="15">
    <source>
        <dbReference type="ARBA" id="ARBA00023235"/>
    </source>
</evidence>
<evidence type="ECO:0000256" key="3">
    <source>
        <dbReference type="ARBA" id="ARBA00003272"/>
    </source>
</evidence>
<evidence type="ECO:0000256" key="18">
    <source>
        <dbReference type="ARBA" id="ARBA00047683"/>
    </source>
</evidence>
<organism evidence="23 24">
    <name type="scientific">Puccinia coronata f. sp. avenae</name>
    <dbReference type="NCBI Taxonomy" id="200324"/>
    <lineage>
        <taxon>Eukaryota</taxon>
        <taxon>Fungi</taxon>
        <taxon>Dikarya</taxon>
        <taxon>Basidiomycota</taxon>
        <taxon>Pucciniomycotina</taxon>
        <taxon>Pucciniomycetes</taxon>
        <taxon>Pucciniales</taxon>
        <taxon>Pucciniaceae</taxon>
        <taxon>Puccinia</taxon>
    </lineage>
</organism>
<comment type="catalytic activity">
    <reaction evidence="18">
        <text>chorismate + L-glutamine = anthranilate + pyruvate + L-glutamate + H(+)</text>
        <dbReference type="Rhea" id="RHEA:21732"/>
        <dbReference type="ChEBI" id="CHEBI:15361"/>
        <dbReference type="ChEBI" id="CHEBI:15378"/>
        <dbReference type="ChEBI" id="CHEBI:16567"/>
        <dbReference type="ChEBI" id="CHEBI:29748"/>
        <dbReference type="ChEBI" id="CHEBI:29985"/>
        <dbReference type="ChEBI" id="CHEBI:58359"/>
        <dbReference type="EC" id="4.1.3.27"/>
    </reaction>
</comment>
<evidence type="ECO:0000256" key="10">
    <source>
        <dbReference type="ARBA" id="ARBA00018819"/>
    </source>
</evidence>
<dbReference type="GO" id="GO:0004049">
    <property type="term" value="F:anthranilate synthase activity"/>
    <property type="evidence" value="ECO:0007669"/>
    <property type="project" value="UniProtKB-EC"/>
</dbReference>
<keyword evidence="17" id="KW-0511">Multifunctional enzyme</keyword>
<name>A0A2N5V1X8_9BASI</name>
<dbReference type="GO" id="GO:0004640">
    <property type="term" value="F:phosphoribosylanthranilate isomerase activity"/>
    <property type="evidence" value="ECO:0007669"/>
    <property type="project" value="UniProtKB-EC"/>
</dbReference>
<evidence type="ECO:0000313" key="24">
    <source>
        <dbReference type="Proteomes" id="UP000235388"/>
    </source>
</evidence>
<evidence type="ECO:0000256" key="4">
    <source>
        <dbReference type="ARBA" id="ARBA00004664"/>
    </source>
</evidence>
<evidence type="ECO:0000256" key="17">
    <source>
        <dbReference type="ARBA" id="ARBA00023268"/>
    </source>
</evidence>
<dbReference type="EC" id="4.1.1.48" evidence="8"/>
<dbReference type="PROSITE" id="PS00614">
    <property type="entry name" value="IGPS"/>
    <property type="match status" value="1"/>
</dbReference>
<dbReference type="SUPFAM" id="SSF51366">
    <property type="entry name" value="Ribulose-phoshate binding barrel"/>
    <property type="match status" value="2"/>
</dbReference>
<gene>
    <name evidence="23" type="ORF">PCANC_09635</name>
</gene>
<evidence type="ECO:0000256" key="12">
    <source>
        <dbReference type="ARBA" id="ARBA00022822"/>
    </source>
</evidence>
<dbReference type="HAMAP" id="MF_00135">
    <property type="entry name" value="PRAI"/>
    <property type="match status" value="1"/>
</dbReference>
<dbReference type="InterPro" id="IPR001240">
    <property type="entry name" value="PRAI_dom"/>
</dbReference>
<dbReference type="Pfam" id="PF00218">
    <property type="entry name" value="IGPS"/>
    <property type="match status" value="1"/>
</dbReference>
<dbReference type="PROSITE" id="PS51273">
    <property type="entry name" value="GATASE_TYPE_1"/>
    <property type="match status" value="1"/>
</dbReference>
<feature type="compositionally biased region" description="Polar residues" evidence="19">
    <location>
        <begin position="1"/>
        <end position="20"/>
    </location>
</feature>
<dbReference type="EC" id="5.3.1.24" evidence="9"/>
<dbReference type="GO" id="GO:0000162">
    <property type="term" value="P:L-tryptophan biosynthetic process"/>
    <property type="evidence" value="ECO:0007669"/>
    <property type="project" value="UniProtKB-UniPathway"/>
</dbReference>
<feature type="compositionally biased region" description="Acidic residues" evidence="19">
    <location>
        <begin position="631"/>
        <end position="640"/>
    </location>
</feature>
<evidence type="ECO:0000256" key="13">
    <source>
        <dbReference type="ARBA" id="ARBA00022962"/>
    </source>
</evidence>
<evidence type="ECO:0000256" key="16">
    <source>
        <dbReference type="ARBA" id="ARBA00023239"/>
    </source>
</evidence>
<dbReference type="SUPFAM" id="SSF52317">
    <property type="entry name" value="Class I glutamine amidotransferase-like"/>
    <property type="match status" value="1"/>
</dbReference>
<comment type="caution">
    <text evidence="23">The sequence shown here is derived from an EMBL/GenBank/DDBJ whole genome shotgun (WGS) entry which is preliminary data.</text>
</comment>
<accession>A0A2N5V1X8</accession>
<dbReference type="Pfam" id="PF00697">
    <property type="entry name" value="PRAI"/>
    <property type="match status" value="1"/>
</dbReference>
<evidence type="ECO:0000259" key="20">
    <source>
        <dbReference type="Pfam" id="PF00117"/>
    </source>
</evidence>
<evidence type="ECO:0000259" key="22">
    <source>
        <dbReference type="Pfam" id="PF00697"/>
    </source>
</evidence>
<dbReference type="AlphaFoldDB" id="A0A2N5V1X8"/>
<keyword evidence="13" id="KW-0315">Glutamine amidotransferase</keyword>
<dbReference type="EC" id="4.1.3.27" evidence="7"/>
<keyword evidence="16" id="KW-0456">Lyase</keyword>
<dbReference type="InterPro" id="IPR050472">
    <property type="entry name" value="Anth_synth/Amidotransfase"/>
</dbReference>
<dbReference type="InterPro" id="IPR001468">
    <property type="entry name" value="Indole-3-GlycerolPSynthase_CS"/>
</dbReference>
<dbReference type="FunFam" id="3.40.50.880:FF:000031">
    <property type="entry name" value="Multifunctional tryptophan biosynthesis protein"/>
    <property type="match status" value="1"/>
</dbReference>
<feature type="compositionally biased region" description="Low complexity" evidence="19">
    <location>
        <begin position="619"/>
        <end position="630"/>
    </location>
</feature>
<evidence type="ECO:0000259" key="21">
    <source>
        <dbReference type="Pfam" id="PF00218"/>
    </source>
</evidence>
<evidence type="ECO:0000256" key="11">
    <source>
        <dbReference type="ARBA" id="ARBA00022605"/>
    </source>
</evidence>
<keyword evidence="14" id="KW-0057">Aromatic amino acid biosynthesis</keyword>
<feature type="domain" description="Glutamine amidotransferase" evidence="20">
    <location>
        <begin position="43"/>
        <end position="244"/>
    </location>
</feature>
<dbReference type="Pfam" id="PF00117">
    <property type="entry name" value="GATase"/>
    <property type="match status" value="1"/>
</dbReference>
<evidence type="ECO:0000256" key="8">
    <source>
        <dbReference type="ARBA" id="ARBA00012362"/>
    </source>
</evidence>
<feature type="region of interest" description="Disordered" evidence="19">
    <location>
        <begin position="1"/>
        <end position="21"/>
    </location>
</feature>
<sequence>MIIHTSPATNHQKQHLPTTINEEEREREMTKSKTAQASQARVLIIDNYDSFTWNLYQYLCLLGASVSVVRSQACSLDELLQSNPNITHLVISPGPGHPSTDSGISIPAILHYAGKIPILGICMGLQCIYSAFGGQVSTVGEIVHGKTSLVSHDQKGLFKGLPQAIQSTRYHSLAGRFGTLPAELEVTCWTDSNPELANQPGPFNNSSSIIMGVRHKSLTIESVQYHPESILSEQGQPFLLNFLVLRGGHWSQNPEFQVSPANESTPVTSVTPSTSQTILEKICQQRVLDVIQAKRIPGASPTDLKRKLAAHVPPVQIDFYQRLRQNTTGKVALMAEIKRASPSKGSFVTPSTPTSPEIAVSYAAAGASVISILTEPTWFKGTLVDMLEVRLSVENVPNRPAILRKDFIIDPYQIDEARCYGADTILLIVACLSPEQLKLLYNHAKSLDMEPLVEVVNAAELELALQLGARVIGVNNRNLHDFKVDMNTTSKMLDELNARRGPAKNGDSSEVIMCALSGISSRTDVERYAGEGVGAVLVGESLMKAQDKVSFVHELLGIPSKPKITTRKPLVKICGIKTVEAAVHAANAGADLLGLIFVPKSKRYVTPEQAGKIIKAIREASPSSASNSSPESEESELDETDWFSLQSSRLVQKRKAQGRPLVVGVFQDASLSEIEKVVNQLGDMIDLIQLHGSEDIRMAQFLPRPVIKAFHIPVEKGCNTQEDQARFLEGFRKTLSLINQPGLHAFSILDSSNLSQCGGTGQAFDWEAVQSALASSAYPANNLVIAGGLNIHNLPACIQTFRPFIIDICSGVELDHQTPAENKDLQKISNALLLIKSHP</sequence>
<evidence type="ECO:0000256" key="1">
    <source>
        <dbReference type="ARBA" id="ARBA00001164"/>
    </source>
</evidence>
<evidence type="ECO:0000256" key="6">
    <source>
        <dbReference type="ARBA" id="ARBA00004873"/>
    </source>
</evidence>
<feature type="region of interest" description="Disordered" evidence="19">
    <location>
        <begin position="619"/>
        <end position="640"/>
    </location>
</feature>
<dbReference type="Gene3D" id="3.20.20.70">
    <property type="entry name" value="Aldolase class I"/>
    <property type="match status" value="2"/>
</dbReference>
<dbReference type="STRING" id="200324.A0A2N5V1X8"/>
<dbReference type="PANTHER" id="PTHR43418">
    <property type="entry name" value="MULTIFUNCTIONAL TRYPTOPHAN BIOSYNTHESIS PROTEIN-RELATED"/>
    <property type="match status" value="1"/>
</dbReference>
<comment type="pathway">
    <text evidence="6">Amino-acid biosynthesis; L-tryptophan biosynthesis; L-tryptophan from chorismate: step 1/5.</text>
</comment>
<evidence type="ECO:0000313" key="23">
    <source>
        <dbReference type="EMBL" id="PLW43896.1"/>
    </source>
</evidence>
<evidence type="ECO:0000256" key="2">
    <source>
        <dbReference type="ARBA" id="ARBA00001633"/>
    </source>
</evidence>
<dbReference type="InterPro" id="IPR013798">
    <property type="entry name" value="Indole-3-glycerol_P_synth_dom"/>
</dbReference>
<dbReference type="InterPro" id="IPR013785">
    <property type="entry name" value="Aldolase_TIM"/>
</dbReference>
<evidence type="ECO:0000256" key="5">
    <source>
        <dbReference type="ARBA" id="ARBA00004696"/>
    </source>
</evidence>
<dbReference type="InterPro" id="IPR006221">
    <property type="entry name" value="TrpG/PapA_dom"/>
</dbReference>
<dbReference type="GO" id="GO:0005829">
    <property type="term" value="C:cytosol"/>
    <property type="evidence" value="ECO:0007669"/>
    <property type="project" value="TreeGrafter"/>
</dbReference>
<comment type="function">
    <text evidence="3">Trifunctional enzyme bearing the Gln amidotransferase (GATase) domain of anthranilate synthase, indole-glycerolphosphate synthase, and phosphoribosylanthranilate isomerase activities.</text>
</comment>
<dbReference type="PRINTS" id="PR00097">
    <property type="entry name" value="ANTSNTHASEII"/>
</dbReference>
<comment type="catalytic activity">
    <reaction evidence="1">
        <text>N-(5-phospho-beta-D-ribosyl)anthranilate = 1-(2-carboxyphenylamino)-1-deoxy-D-ribulose 5-phosphate</text>
        <dbReference type="Rhea" id="RHEA:21540"/>
        <dbReference type="ChEBI" id="CHEBI:18277"/>
        <dbReference type="ChEBI" id="CHEBI:58613"/>
        <dbReference type="EC" id="5.3.1.24"/>
    </reaction>
</comment>
<dbReference type="PRINTS" id="PR00096">
    <property type="entry name" value="GATASE"/>
</dbReference>
<dbReference type="Proteomes" id="UP000235388">
    <property type="component" value="Unassembled WGS sequence"/>
</dbReference>
<dbReference type="GO" id="GO:0004425">
    <property type="term" value="F:indole-3-glycerol-phosphate synthase activity"/>
    <property type="evidence" value="ECO:0007669"/>
    <property type="project" value="UniProtKB-EC"/>
</dbReference>
<comment type="catalytic activity">
    <reaction evidence="2">
        <text>1-(2-carboxyphenylamino)-1-deoxy-D-ribulose 5-phosphate + H(+) = (1S,2R)-1-C-(indol-3-yl)glycerol 3-phosphate + CO2 + H2O</text>
        <dbReference type="Rhea" id="RHEA:23476"/>
        <dbReference type="ChEBI" id="CHEBI:15377"/>
        <dbReference type="ChEBI" id="CHEBI:15378"/>
        <dbReference type="ChEBI" id="CHEBI:16526"/>
        <dbReference type="ChEBI" id="CHEBI:58613"/>
        <dbReference type="ChEBI" id="CHEBI:58866"/>
        <dbReference type="EC" id="4.1.1.48"/>
    </reaction>
</comment>
<dbReference type="OrthoDB" id="524799at2759"/>
<dbReference type="FunFam" id="3.20.20.70:FF:000136">
    <property type="entry name" value="Multifunctional tryptophan biosynthesis protein"/>
    <property type="match status" value="1"/>
</dbReference>
<comment type="pathway">
    <text evidence="4">Amino-acid biosynthesis; L-tryptophan biosynthesis; L-tryptophan from chorismate: step 3/5.</text>
</comment>
<proteinExistence type="inferred from homology"/>
<dbReference type="NCBIfam" id="TIGR00566">
    <property type="entry name" value="trpG_papA"/>
    <property type="match status" value="1"/>
</dbReference>
<dbReference type="PANTHER" id="PTHR43418:SF4">
    <property type="entry name" value="MULTIFUNCTIONAL TRYPTOPHAN BIOSYNTHESIS PROTEIN"/>
    <property type="match status" value="1"/>
</dbReference>
<dbReference type="CDD" id="cd00331">
    <property type="entry name" value="IGPS"/>
    <property type="match status" value="1"/>
</dbReference>
<dbReference type="CDD" id="cd00405">
    <property type="entry name" value="PRAI"/>
    <property type="match status" value="1"/>
</dbReference>
<keyword evidence="15" id="KW-0413">Isomerase</keyword>
<evidence type="ECO:0000256" key="7">
    <source>
        <dbReference type="ARBA" id="ARBA00012266"/>
    </source>
</evidence>
<feature type="domain" description="N-(5'phosphoribosyl) anthranilate isomerase (PRAI)" evidence="22">
    <location>
        <begin position="650"/>
        <end position="815"/>
    </location>
</feature>
<keyword evidence="12" id="KW-0822">Tryptophan biosynthesis</keyword>
<dbReference type="Gene3D" id="3.40.50.880">
    <property type="match status" value="1"/>
</dbReference>
<protein>
    <recommendedName>
        <fullName evidence="10">Multifunctional tryptophan biosynthesis protein</fullName>
        <ecNumber evidence="8">4.1.1.48</ecNumber>
        <ecNumber evidence="7">4.1.3.27</ecNumber>
        <ecNumber evidence="9">5.3.1.24</ecNumber>
    </recommendedName>
</protein>
<evidence type="ECO:0000256" key="14">
    <source>
        <dbReference type="ARBA" id="ARBA00023141"/>
    </source>
</evidence>
<dbReference type="InterPro" id="IPR011060">
    <property type="entry name" value="RibuloseP-bd_barrel"/>
</dbReference>
<dbReference type="CDD" id="cd01743">
    <property type="entry name" value="GATase1_Anthranilate_Synthase"/>
    <property type="match status" value="1"/>
</dbReference>
<keyword evidence="24" id="KW-1185">Reference proteome</keyword>
<dbReference type="InterPro" id="IPR029062">
    <property type="entry name" value="Class_I_gatase-like"/>
</dbReference>
<dbReference type="InterPro" id="IPR017926">
    <property type="entry name" value="GATASE"/>
</dbReference>
<feature type="domain" description="Indole-3-glycerol phosphate synthase" evidence="21">
    <location>
        <begin position="279"/>
        <end position="555"/>
    </location>
</feature>
<dbReference type="UniPathway" id="UPA00035">
    <property type="reaction ID" value="UER00040"/>
</dbReference>
<dbReference type="EMBL" id="PGCJ01000142">
    <property type="protein sequence ID" value="PLW43896.1"/>
    <property type="molecule type" value="Genomic_DNA"/>
</dbReference>
<comment type="pathway">
    <text evidence="5">Amino-acid biosynthesis; L-tryptophan biosynthesis; L-tryptophan from chorismate: step 4/5.</text>
</comment>
<evidence type="ECO:0000256" key="9">
    <source>
        <dbReference type="ARBA" id="ARBA00012572"/>
    </source>
</evidence>